<name>A0A450TCM9_9GAMM</name>
<dbReference type="EMBL" id="CAADFD010000095">
    <property type="protein sequence ID" value="VFJ64575.1"/>
    <property type="molecule type" value="Genomic_DNA"/>
</dbReference>
<evidence type="ECO:0000313" key="1">
    <source>
        <dbReference type="EMBL" id="VFJ64575.1"/>
    </source>
</evidence>
<evidence type="ECO:0008006" key="2">
    <source>
        <dbReference type="Google" id="ProtNLM"/>
    </source>
</evidence>
<dbReference type="AlphaFoldDB" id="A0A450TCM9"/>
<reference evidence="1" key="1">
    <citation type="submission" date="2019-02" db="EMBL/GenBank/DDBJ databases">
        <authorList>
            <person name="Gruber-Vodicka R. H."/>
            <person name="Seah K. B. B."/>
        </authorList>
    </citation>
    <scope>NUCLEOTIDE SEQUENCE</scope>
    <source>
        <strain evidence="1">BECK_BZ106</strain>
    </source>
</reference>
<protein>
    <recommendedName>
        <fullName evidence="2">Caspase domain-containing protein</fullName>
    </recommendedName>
</protein>
<sequence length="64" mass="7035">MGYCCTVAATPLLTHDYDRQTDAADNLMMIGAHEIMTALQKIPSLSQTIILDTCRVGSILHQSR</sequence>
<organism evidence="1">
    <name type="scientific">Candidatus Kentrum sp. FW</name>
    <dbReference type="NCBI Taxonomy" id="2126338"/>
    <lineage>
        <taxon>Bacteria</taxon>
        <taxon>Pseudomonadati</taxon>
        <taxon>Pseudomonadota</taxon>
        <taxon>Gammaproteobacteria</taxon>
        <taxon>Candidatus Kentrum</taxon>
    </lineage>
</organism>
<gene>
    <name evidence="1" type="ORF">BECKFW1821B_GA0114236_10958</name>
</gene>
<proteinExistence type="predicted"/>
<accession>A0A450TCM9</accession>